<dbReference type="EMBL" id="JAGTJS010000016">
    <property type="protein sequence ID" value="KAH7247013.1"/>
    <property type="molecule type" value="Genomic_DNA"/>
</dbReference>
<keyword evidence="4" id="KW-1185">Reference proteome</keyword>
<organism evidence="3 4">
    <name type="scientific">Fusarium solani</name>
    <name type="common">Filamentous fungus</name>
    <dbReference type="NCBI Taxonomy" id="169388"/>
    <lineage>
        <taxon>Eukaryota</taxon>
        <taxon>Fungi</taxon>
        <taxon>Dikarya</taxon>
        <taxon>Ascomycota</taxon>
        <taxon>Pezizomycotina</taxon>
        <taxon>Sordariomycetes</taxon>
        <taxon>Hypocreomycetidae</taxon>
        <taxon>Hypocreales</taxon>
        <taxon>Nectriaceae</taxon>
        <taxon>Fusarium</taxon>
        <taxon>Fusarium solani species complex</taxon>
    </lineage>
</organism>
<evidence type="ECO:0000256" key="1">
    <source>
        <dbReference type="SAM" id="Coils"/>
    </source>
</evidence>
<gene>
    <name evidence="3" type="ORF">B0J15DRAFT_563980</name>
</gene>
<protein>
    <submittedName>
        <fullName evidence="3">Uncharacterized protein</fullName>
    </submittedName>
</protein>
<keyword evidence="1" id="KW-0175">Coiled coil</keyword>
<accession>A0A9P9GYE2</accession>
<sequence length="213" mass="24646">MSRARKTKNPKRRRRERRKRILQEYCALVDQQAAQADGAEQDSAEPPTTALPSGKDAPVPENASTEGQKTPSPETKRQCKHRKLPVGFPFPSLHACSSPNPLSQDRLYYPRPGKMERQYLGFQRRVTSVVYEKIAKGSATLDKWKRDAGAFMDKFRRQEEEERESLERHLRRIQEFQNLRLQSHQRQLDRMAQGLVMVRKRCDKLSNAGENTG</sequence>
<feature type="compositionally biased region" description="Low complexity" evidence="2">
    <location>
        <begin position="27"/>
        <end position="38"/>
    </location>
</feature>
<evidence type="ECO:0000313" key="4">
    <source>
        <dbReference type="Proteomes" id="UP000736672"/>
    </source>
</evidence>
<dbReference type="OrthoDB" id="5102879at2759"/>
<feature type="coiled-coil region" evidence="1">
    <location>
        <begin position="152"/>
        <end position="179"/>
    </location>
</feature>
<dbReference type="AlphaFoldDB" id="A0A9P9GYE2"/>
<evidence type="ECO:0000313" key="3">
    <source>
        <dbReference type="EMBL" id="KAH7247013.1"/>
    </source>
</evidence>
<dbReference type="Proteomes" id="UP000736672">
    <property type="component" value="Unassembled WGS sequence"/>
</dbReference>
<feature type="compositionally biased region" description="Basic residues" evidence="2">
    <location>
        <begin position="1"/>
        <end position="20"/>
    </location>
</feature>
<feature type="region of interest" description="Disordered" evidence="2">
    <location>
        <begin position="1"/>
        <end position="80"/>
    </location>
</feature>
<name>A0A9P9GYE2_FUSSL</name>
<proteinExistence type="predicted"/>
<feature type="compositionally biased region" description="Polar residues" evidence="2">
    <location>
        <begin position="62"/>
        <end position="73"/>
    </location>
</feature>
<evidence type="ECO:0000256" key="2">
    <source>
        <dbReference type="SAM" id="MobiDB-lite"/>
    </source>
</evidence>
<comment type="caution">
    <text evidence="3">The sequence shown here is derived from an EMBL/GenBank/DDBJ whole genome shotgun (WGS) entry which is preliminary data.</text>
</comment>
<reference evidence="3" key="1">
    <citation type="journal article" date="2021" name="Nat. Commun.">
        <title>Genetic determinants of endophytism in the Arabidopsis root mycobiome.</title>
        <authorList>
            <person name="Mesny F."/>
            <person name="Miyauchi S."/>
            <person name="Thiergart T."/>
            <person name="Pickel B."/>
            <person name="Atanasova L."/>
            <person name="Karlsson M."/>
            <person name="Huettel B."/>
            <person name="Barry K.W."/>
            <person name="Haridas S."/>
            <person name="Chen C."/>
            <person name="Bauer D."/>
            <person name="Andreopoulos W."/>
            <person name="Pangilinan J."/>
            <person name="LaButti K."/>
            <person name="Riley R."/>
            <person name="Lipzen A."/>
            <person name="Clum A."/>
            <person name="Drula E."/>
            <person name="Henrissat B."/>
            <person name="Kohler A."/>
            <person name="Grigoriev I.V."/>
            <person name="Martin F.M."/>
            <person name="Hacquard S."/>
        </authorList>
    </citation>
    <scope>NUCLEOTIDE SEQUENCE</scope>
    <source>
        <strain evidence="3">FSSC 5 MPI-SDFR-AT-0091</strain>
    </source>
</reference>